<keyword evidence="2 3" id="KW-0067">ATP-binding</keyword>
<feature type="domain" description="ATP-cone" evidence="4">
    <location>
        <begin position="2"/>
        <end position="95"/>
    </location>
</feature>
<dbReference type="OrthoDB" id="9804622at2"/>
<dbReference type="InterPro" id="IPR005144">
    <property type="entry name" value="ATP-cone_dom"/>
</dbReference>
<dbReference type="Pfam" id="PF03477">
    <property type="entry name" value="ATP-cone"/>
    <property type="match status" value="1"/>
</dbReference>
<dbReference type="NCBIfam" id="NF006126">
    <property type="entry name" value="PRK08270.1"/>
    <property type="match status" value="1"/>
</dbReference>
<gene>
    <name evidence="5" type="primary">nrdD_1</name>
    <name evidence="5" type="ORF">NCTC11087_00976</name>
</gene>
<dbReference type="RefSeq" id="WP_022789205.1">
    <property type="nucleotide sequence ID" value="NZ_UHFX01000003.1"/>
</dbReference>
<dbReference type="Proteomes" id="UP000255523">
    <property type="component" value="Unassembled WGS sequence"/>
</dbReference>
<dbReference type="NCBIfam" id="TIGR02487">
    <property type="entry name" value="NrdD"/>
    <property type="match status" value="1"/>
</dbReference>
<dbReference type="GeneID" id="77461948"/>
<dbReference type="PROSITE" id="PS51161">
    <property type="entry name" value="ATP_CONE"/>
    <property type="match status" value="1"/>
</dbReference>
<organism evidence="5 6">
    <name type="scientific">Faecalicoccus pleomorphus</name>
    <dbReference type="NCBI Taxonomy" id="1323"/>
    <lineage>
        <taxon>Bacteria</taxon>
        <taxon>Bacillati</taxon>
        <taxon>Bacillota</taxon>
        <taxon>Erysipelotrichia</taxon>
        <taxon>Erysipelotrichales</taxon>
        <taxon>Erysipelotrichaceae</taxon>
        <taxon>Faecalicoccus</taxon>
    </lineage>
</organism>
<dbReference type="SUPFAM" id="SSF51998">
    <property type="entry name" value="PFL-like glycyl radical enzymes"/>
    <property type="match status" value="1"/>
</dbReference>
<keyword evidence="6" id="KW-1185">Reference proteome</keyword>
<evidence type="ECO:0000256" key="1">
    <source>
        <dbReference type="ARBA" id="ARBA00022741"/>
    </source>
</evidence>
<dbReference type="AlphaFoldDB" id="A0A380LJU1"/>
<dbReference type="PANTHER" id="PTHR21075">
    <property type="entry name" value="ANAEROBIC RIBONUCLEOSIDE-TRIPHOSPHATE REDUCTASE"/>
    <property type="match status" value="1"/>
</dbReference>
<dbReference type="GO" id="GO:0009265">
    <property type="term" value="P:2'-deoxyribonucleotide biosynthetic process"/>
    <property type="evidence" value="ECO:0007669"/>
    <property type="project" value="TreeGrafter"/>
</dbReference>
<dbReference type="GO" id="GO:0008998">
    <property type="term" value="F:ribonucleoside-triphosphate reductase (thioredoxin) activity"/>
    <property type="evidence" value="ECO:0007669"/>
    <property type="project" value="UniProtKB-EC"/>
</dbReference>
<dbReference type="GO" id="GO:0031250">
    <property type="term" value="C:anaerobic ribonucleoside-triphosphate reductase complex"/>
    <property type="evidence" value="ECO:0007669"/>
    <property type="project" value="TreeGrafter"/>
</dbReference>
<evidence type="ECO:0000313" key="6">
    <source>
        <dbReference type="Proteomes" id="UP000255523"/>
    </source>
</evidence>
<proteinExistence type="predicted"/>
<dbReference type="EMBL" id="UHFX01000003">
    <property type="protein sequence ID" value="SUO04088.1"/>
    <property type="molecule type" value="Genomic_DNA"/>
</dbReference>
<reference evidence="5 6" key="1">
    <citation type="submission" date="2018-06" db="EMBL/GenBank/DDBJ databases">
        <authorList>
            <consortium name="Pathogen Informatics"/>
            <person name="Doyle S."/>
        </authorList>
    </citation>
    <scope>NUCLEOTIDE SEQUENCE [LARGE SCALE GENOMIC DNA]</scope>
    <source>
        <strain evidence="5 6">NCTC11087</strain>
    </source>
</reference>
<keyword evidence="5" id="KW-0560">Oxidoreductase</keyword>
<keyword evidence="1 3" id="KW-0547">Nucleotide-binding</keyword>
<evidence type="ECO:0000256" key="2">
    <source>
        <dbReference type="ARBA" id="ARBA00022840"/>
    </source>
</evidence>
<sequence>MLKVEKRDGTIVDFAIAKIVNAIQKAFDSCKMAYDPQIFDLLVLRVSADVQPKIKNDIVSVEDIQDSVERVLSQAGYTEVAKAYILYRKQRENIRRIENTTLDYKNIVDAYLDDVEQEQLLDQPSLYSVGGLILSNSGAITRNYWLSEVYDATIKEAHNSGLIHIHDLDMLTGDSASWSLLTLIRQGITGMPGQVHSKAPKHLMTLCNQMVNVLGILQNEWAGAQSFSSFDTYLAPYVKKEKLSLSDVKKALEAFIYGVNIPSRWGTKTPFSNVLFDMQVPQALKDTKAWVGNKQMDFTYGQCQKEMHIIQEAFFSILLEGDAKQNGFPFPIVTVLLDKNFDFEEKSYTNLFLCAGKYGMPYFVNASMVQRDPYRPLNPKHWNYKPGFYSYPENSGSIGTVTINLVRLAWLAEDETGFFRSLDEVLALSCRSLQIKRQVLTKLFRSGLYPYTACYIDSFEHHFSTIGIVGMNEAGINAKWLQKDMGHKSTQEFARKVLSHIRDVLMKQQESTHCLYNLEATPAESVSYRFAKKDQDLYPDMKTAGIVSYTNSSQMPLENEEDLFSSLQIQETIQSLYNGGVSFSIPMAKGMEDTTAVKTLVQSIIKHFSIYDFMLSPVYSICPDHGYISGLVKQCPQCEKECTVWARMAGYYHPVNFQNEKVRQDFIRQHPYILE</sequence>
<protein>
    <submittedName>
        <fullName evidence="5">Anaerobic ribonucleoside triphosphate reductase</fullName>
        <ecNumber evidence="5">1.17.4.2</ecNumber>
    </submittedName>
</protein>
<dbReference type="GO" id="GO:0004748">
    <property type="term" value="F:ribonucleoside-diphosphate reductase activity, thioredoxin disulfide as acceptor"/>
    <property type="evidence" value="ECO:0007669"/>
    <property type="project" value="TreeGrafter"/>
</dbReference>
<accession>A0A380LJU1</accession>
<dbReference type="InterPro" id="IPR012833">
    <property type="entry name" value="NrdD"/>
</dbReference>
<dbReference type="Gene3D" id="3.20.70.20">
    <property type="match status" value="1"/>
</dbReference>
<evidence type="ECO:0000259" key="4">
    <source>
        <dbReference type="PROSITE" id="PS51161"/>
    </source>
</evidence>
<name>A0A380LJU1_9FIRM</name>
<dbReference type="PANTHER" id="PTHR21075:SF0">
    <property type="entry name" value="ANAEROBIC RIBONUCLEOSIDE-TRIPHOSPHATE REDUCTASE"/>
    <property type="match status" value="1"/>
</dbReference>
<dbReference type="Pfam" id="PF13597">
    <property type="entry name" value="NRDD"/>
    <property type="match status" value="1"/>
</dbReference>
<dbReference type="EC" id="1.17.4.2" evidence="5"/>
<evidence type="ECO:0000313" key="5">
    <source>
        <dbReference type="EMBL" id="SUO04088.1"/>
    </source>
</evidence>
<evidence type="ECO:0000256" key="3">
    <source>
        <dbReference type="PROSITE-ProRule" id="PRU00492"/>
    </source>
</evidence>
<dbReference type="GO" id="GO:0005524">
    <property type="term" value="F:ATP binding"/>
    <property type="evidence" value="ECO:0007669"/>
    <property type="project" value="UniProtKB-UniRule"/>
</dbReference>
<dbReference type="GO" id="GO:0006260">
    <property type="term" value="P:DNA replication"/>
    <property type="evidence" value="ECO:0007669"/>
    <property type="project" value="InterPro"/>
</dbReference>